<sequence length="177" mass="19199">MSTYGTAVIADTVTCDEAEAITANLRKLAAMTVDRCTLNPVEPVGELWRASGYIMMSTSEMIGIDLFAGVDTARVVIADDIDEYGALWTAWRVHNAEPVVVYRKYLAANENAVDTELAAKDRADIDAAADMAELWGVNPAVVAAVEDYFGAMSRSLGIVGTPFLPWLDALDLRWPIP</sequence>
<proteinExistence type="predicted"/>
<comment type="caution">
    <text evidence="1">The sequence shown here is derived from an EMBL/GenBank/DDBJ whole genome shotgun (WGS) entry which is preliminary data.</text>
</comment>
<keyword evidence="2" id="KW-1185">Reference proteome</keyword>
<dbReference type="RefSeq" id="WP_215916389.1">
    <property type="nucleotide sequence ID" value="NZ_JAHKNI010000002.1"/>
</dbReference>
<reference evidence="1 2" key="1">
    <citation type="submission" date="2021-06" db="EMBL/GenBank/DDBJ databases">
        <title>Actinomycetes sequencing.</title>
        <authorList>
            <person name="Shan Q."/>
        </authorList>
    </citation>
    <scope>NUCLEOTIDE SEQUENCE [LARGE SCALE GENOMIC DNA]</scope>
    <source>
        <strain evidence="1 2">NEAU-G5</strain>
    </source>
</reference>
<protein>
    <submittedName>
        <fullName evidence="1">Uncharacterized protein</fullName>
    </submittedName>
</protein>
<evidence type="ECO:0000313" key="2">
    <source>
        <dbReference type="Proteomes" id="UP000733379"/>
    </source>
</evidence>
<gene>
    <name evidence="1" type="ORF">KO481_08250</name>
</gene>
<evidence type="ECO:0000313" key="1">
    <source>
        <dbReference type="EMBL" id="MBU3061514.1"/>
    </source>
</evidence>
<dbReference type="EMBL" id="JAHKNI010000002">
    <property type="protein sequence ID" value="MBU3061514.1"/>
    <property type="molecule type" value="Genomic_DNA"/>
</dbReference>
<accession>A0ABS6AX07</accession>
<name>A0ABS6AX07_9NOCA</name>
<dbReference type="Proteomes" id="UP000733379">
    <property type="component" value="Unassembled WGS sequence"/>
</dbReference>
<organism evidence="1 2">
    <name type="scientific">Nocardia albiluteola</name>
    <dbReference type="NCBI Taxonomy" id="2842303"/>
    <lineage>
        <taxon>Bacteria</taxon>
        <taxon>Bacillati</taxon>
        <taxon>Actinomycetota</taxon>
        <taxon>Actinomycetes</taxon>
        <taxon>Mycobacteriales</taxon>
        <taxon>Nocardiaceae</taxon>
        <taxon>Nocardia</taxon>
    </lineage>
</organism>